<keyword evidence="2" id="KW-0472">Membrane</keyword>
<name>A0A075HCR2_9EURY</name>
<keyword evidence="2" id="KW-0812">Transmembrane</keyword>
<organism evidence="3">
    <name type="scientific">uncultured marine group II/III euryarchaeote KM3_59_B11</name>
    <dbReference type="NCBI Taxonomy" id="1456466"/>
    <lineage>
        <taxon>Archaea</taxon>
        <taxon>Methanobacteriati</taxon>
        <taxon>Methanobacteriota</taxon>
        <taxon>environmental samples</taxon>
    </lineage>
</organism>
<feature type="transmembrane region" description="Helical" evidence="2">
    <location>
        <begin position="31"/>
        <end position="55"/>
    </location>
</feature>
<dbReference type="EMBL" id="KF900960">
    <property type="protein sequence ID" value="AIF12975.1"/>
    <property type="molecule type" value="Genomic_DNA"/>
</dbReference>
<dbReference type="AlphaFoldDB" id="A0A075HCR2"/>
<protein>
    <submittedName>
        <fullName evidence="3">Uncharacterized protein</fullName>
    </submittedName>
</protein>
<proteinExistence type="predicted"/>
<evidence type="ECO:0000256" key="2">
    <source>
        <dbReference type="SAM" id="Phobius"/>
    </source>
</evidence>
<evidence type="ECO:0000313" key="3">
    <source>
        <dbReference type="EMBL" id="AIF12975.1"/>
    </source>
</evidence>
<sequence length="240" mass="24761">MALSDTVGEKLKQFERYNNSELRRLELPGGFPFAVTGRLVSGAIGFVIIIIILAISFQSAANSVAVSGIGGGTTGFEADVATNNTAGPGKSGTLQDEGDSVPFGVDAGEGEWDFAGELRLVEVVVTLSWQDSTSSVDIGQPTVSLQVTSGNFSETVQGTGFDASVTITVPVTALGKTVSGSANTVAEFIASFEAAGPPVSGVITYEDDANPSPIKDEPLDYTLTCSLVGWELDVSVVSDI</sequence>
<keyword evidence="2" id="KW-1133">Transmembrane helix</keyword>
<accession>A0A075HCR2</accession>
<evidence type="ECO:0000256" key="1">
    <source>
        <dbReference type="SAM" id="MobiDB-lite"/>
    </source>
</evidence>
<feature type="region of interest" description="Disordered" evidence="1">
    <location>
        <begin position="80"/>
        <end position="99"/>
    </location>
</feature>
<reference evidence="3" key="1">
    <citation type="journal article" date="2014" name="Genome Biol. Evol.">
        <title>Pangenome evidence for extensive interdomain horizontal transfer affecting lineage core and shell genes in uncultured planktonic thaumarchaeota and euryarchaeota.</title>
        <authorList>
            <person name="Deschamps P."/>
            <person name="Zivanovic Y."/>
            <person name="Moreira D."/>
            <person name="Rodriguez-Valera F."/>
            <person name="Lopez-Garcia P."/>
        </authorList>
    </citation>
    <scope>NUCLEOTIDE SEQUENCE</scope>
</reference>